<dbReference type="PANTHER" id="PTHR31528">
    <property type="entry name" value="4-AMINO-5-HYDROXYMETHYL-2-METHYLPYRIMIDINE PHOSPHATE SYNTHASE THI11-RELATED"/>
    <property type="match status" value="1"/>
</dbReference>
<keyword evidence="1" id="KW-0732">Signal</keyword>
<dbReference type="GO" id="GO:0009228">
    <property type="term" value="P:thiamine biosynthetic process"/>
    <property type="evidence" value="ECO:0007669"/>
    <property type="project" value="InterPro"/>
</dbReference>
<dbReference type="SUPFAM" id="SSF53850">
    <property type="entry name" value="Periplasmic binding protein-like II"/>
    <property type="match status" value="1"/>
</dbReference>
<accession>A0A4R3SYQ5</accession>
<proteinExistence type="predicted"/>
<sequence>MKKIGLLALSALMVTSLAGCGSAKDNAKKELKEVTLVLDYVPNTNHTGFYVAQEKGYFKEEGLKVNIIEPGDDSTSAVLVAANKGEFGVSYQEDVTYARTAEEVLPIKAIATIIQHNTSGFVSLKKENIKSPKDFEGKVYAGWQAPSEEAVIKAVMKKANADFKKLTMVGADGSGFAALGKKVDIQWEFEGWAVIKGRMDGYDVNYMPLKDLDKRLDYYTPVIITNEKMLKENPETVQKFMNAVKKGYEYAIDHPEESAKIMKKILPDTDFAFLKESQKYLSAEYRKDAKTWGVMKDEVWDNYTDFMYEYKLIDKKIKASEQYTNEFVK</sequence>
<dbReference type="RefSeq" id="WP_132225652.1">
    <property type="nucleotide sequence ID" value="NZ_JANKBG010000026.1"/>
</dbReference>
<evidence type="ECO:0000256" key="1">
    <source>
        <dbReference type="SAM" id="SignalP"/>
    </source>
</evidence>
<comment type="caution">
    <text evidence="3">The sequence shown here is derived from an EMBL/GenBank/DDBJ whole genome shotgun (WGS) entry which is preliminary data.</text>
</comment>
<feature type="chain" id="PRO_5039191782" evidence="1">
    <location>
        <begin position="19"/>
        <end position="329"/>
    </location>
</feature>
<name>A0A4R3SYQ5_9FIRM</name>
<dbReference type="Pfam" id="PF09084">
    <property type="entry name" value="NMT1"/>
    <property type="match status" value="1"/>
</dbReference>
<feature type="signal peptide" evidence="1">
    <location>
        <begin position="1"/>
        <end position="18"/>
    </location>
</feature>
<evidence type="ECO:0000313" key="3">
    <source>
        <dbReference type="EMBL" id="TCU53739.1"/>
    </source>
</evidence>
<protein>
    <submittedName>
        <fullName evidence="3">ABC-type nitrate/sulfonate/bicarbonate transport system substrate-binding protein</fullName>
    </submittedName>
</protein>
<keyword evidence="4" id="KW-1185">Reference proteome</keyword>
<feature type="domain" description="SsuA/THI5-like" evidence="2">
    <location>
        <begin position="43"/>
        <end position="257"/>
    </location>
</feature>
<evidence type="ECO:0000259" key="2">
    <source>
        <dbReference type="Pfam" id="PF09084"/>
    </source>
</evidence>
<dbReference type="Gene3D" id="3.40.190.10">
    <property type="entry name" value="Periplasmic binding protein-like II"/>
    <property type="match status" value="2"/>
</dbReference>
<dbReference type="Proteomes" id="UP000295773">
    <property type="component" value="Unassembled WGS sequence"/>
</dbReference>
<reference evidence="3 4" key="1">
    <citation type="submission" date="2019-03" db="EMBL/GenBank/DDBJ databases">
        <title>Genomic Encyclopedia of Type Strains, Phase IV (KMG-IV): sequencing the most valuable type-strain genomes for metagenomic binning, comparative biology and taxonomic classification.</title>
        <authorList>
            <person name="Goeker M."/>
        </authorList>
    </citation>
    <scope>NUCLEOTIDE SEQUENCE [LARGE SCALE GENOMIC DNA]</scope>
    <source>
        <strain evidence="3 4">DSM 29481</strain>
    </source>
</reference>
<dbReference type="PANTHER" id="PTHR31528:SF3">
    <property type="entry name" value="THIAMINE BIOSYNTHESIS PROTEIN HI_0357-RELATED"/>
    <property type="match status" value="1"/>
</dbReference>
<dbReference type="InterPro" id="IPR027939">
    <property type="entry name" value="NMT1/THI5"/>
</dbReference>
<evidence type="ECO:0000313" key="4">
    <source>
        <dbReference type="Proteomes" id="UP000295773"/>
    </source>
</evidence>
<dbReference type="PROSITE" id="PS51257">
    <property type="entry name" value="PROKAR_LIPOPROTEIN"/>
    <property type="match status" value="1"/>
</dbReference>
<gene>
    <name evidence="3" type="ORF">EDD61_12636</name>
</gene>
<dbReference type="InterPro" id="IPR015168">
    <property type="entry name" value="SsuA/THI5"/>
</dbReference>
<organism evidence="3 4">
    <name type="scientific">Longicatena caecimuris</name>
    <dbReference type="NCBI Taxonomy" id="1796635"/>
    <lineage>
        <taxon>Bacteria</taxon>
        <taxon>Bacillati</taxon>
        <taxon>Bacillota</taxon>
        <taxon>Erysipelotrichia</taxon>
        <taxon>Erysipelotrichales</taxon>
        <taxon>Erysipelotrichaceae</taxon>
        <taxon>Longicatena</taxon>
    </lineage>
</organism>
<dbReference type="AlphaFoldDB" id="A0A4R3SYQ5"/>
<dbReference type="EMBL" id="SMBP01000026">
    <property type="protein sequence ID" value="TCU53739.1"/>
    <property type="molecule type" value="Genomic_DNA"/>
</dbReference>